<evidence type="ECO:0000256" key="1">
    <source>
        <dbReference type="SAM" id="MobiDB-lite"/>
    </source>
</evidence>
<proteinExistence type="predicted"/>
<organism evidence="2">
    <name type="scientific">Rhizophora mucronata</name>
    <name type="common">Asiatic mangrove</name>
    <dbReference type="NCBI Taxonomy" id="61149"/>
    <lineage>
        <taxon>Eukaryota</taxon>
        <taxon>Viridiplantae</taxon>
        <taxon>Streptophyta</taxon>
        <taxon>Embryophyta</taxon>
        <taxon>Tracheophyta</taxon>
        <taxon>Spermatophyta</taxon>
        <taxon>Magnoliopsida</taxon>
        <taxon>eudicotyledons</taxon>
        <taxon>Gunneridae</taxon>
        <taxon>Pentapetalae</taxon>
        <taxon>rosids</taxon>
        <taxon>fabids</taxon>
        <taxon>Malpighiales</taxon>
        <taxon>Rhizophoraceae</taxon>
        <taxon>Rhizophora</taxon>
    </lineage>
</organism>
<feature type="region of interest" description="Disordered" evidence="1">
    <location>
        <begin position="1"/>
        <end position="21"/>
    </location>
</feature>
<protein>
    <submittedName>
        <fullName evidence="2">Uncharacterized protein</fullName>
    </submittedName>
</protein>
<dbReference type="AlphaFoldDB" id="A0A2P2R2C1"/>
<reference evidence="2" key="1">
    <citation type="submission" date="2018-02" db="EMBL/GenBank/DDBJ databases">
        <title>Rhizophora mucronata_Transcriptome.</title>
        <authorList>
            <person name="Meera S.P."/>
            <person name="Sreeshan A."/>
            <person name="Augustine A."/>
        </authorList>
    </citation>
    <scope>NUCLEOTIDE SEQUENCE</scope>
    <source>
        <tissue evidence="2">Leaf</tissue>
    </source>
</reference>
<dbReference type="EMBL" id="GGEC01092932">
    <property type="protein sequence ID" value="MBX73416.1"/>
    <property type="molecule type" value="Transcribed_RNA"/>
</dbReference>
<name>A0A2P2R2C1_RHIMU</name>
<accession>A0A2P2R2C1</accession>
<sequence>MFSLNERFPQNKDKKRRNIYK</sequence>
<evidence type="ECO:0000313" key="2">
    <source>
        <dbReference type="EMBL" id="MBX73416.1"/>
    </source>
</evidence>